<accession>A0A935W275</accession>
<name>A0A935W275_9PROT</name>
<evidence type="ECO:0008006" key="5">
    <source>
        <dbReference type="Google" id="ProtNLM"/>
    </source>
</evidence>
<evidence type="ECO:0000256" key="1">
    <source>
        <dbReference type="SAM" id="MobiDB-lite"/>
    </source>
</evidence>
<keyword evidence="2" id="KW-1133">Transmembrane helix</keyword>
<dbReference type="AlphaFoldDB" id="A0A935W275"/>
<keyword evidence="2" id="KW-0812">Transmembrane</keyword>
<gene>
    <name evidence="3" type="ORF">IPK02_02985</name>
</gene>
<proteinExistence type="predicted"/>
<protein>
    <recommendedName>
        <fullName evidence="5">Transmembrane protein</fullName>
    </recommendedName>
</protein>
<feature type="transmembrane region" description="Helical" evidence="2">
    <location>
        <begin position="108"/>
        <end position="130"/>
    </location>
</feature>
<comment type="caution">
    <text evidence="3">The sequence shown here is derived from an EMBL/GenBank/DDBJ whole genome shotgun (WGS) entry which is preliminary data.</text>
</comment>
<feature type="transmembrane region" description="Helical" evidence="2">
    <location>
        <begin position="210"/>
        <end position="234"/>
    </location>
</feature>
<reference evidence="3 4" key="1">
    <citation type="submission" date="2020-10" db="EMBL/GenBank/DDBJ databases">
        <title>Connecting structure to function with the recovery of over 1000 high-quality activated sludge metagenome-assembled genomes encoding full-length rRNA genes using long-read sequencing.</title>
        <authorList>
            <person name="Singleton C.M."/>
            <person name="Petriglieri F."/>
            <person name="Kristensen J.M."/>
            <person name="Kirkegaard R.H."/>
            <person name="Michaelsen T.Y."/>
            <person name="Andersen M.H."/>
            <person name="Karst S.M."/>
            <person name="Dueholm M.S."/>
            <person name="Nielsen P.H."/>
            <person name="Albertsen M."/>
        </authorList>
    </citation>
    <scope>NUCLEOTIDE SEQUENCE [LARGE SCALE GENOMIC DNA]</scope>
    <source>
        <strain evidence="3">Fred_18-Q3-R57-64_BAT3C.720</strain>
    </source>
</reference>
<dbReference type="EMBL" id="JADJOT010000002">
    <property type="protein sequence ID" value="MBK7953006.1"/>
    <property type="molecule type" value="Genomic_DNA"/>
</dbReference>
<organism evidence="3 4">
    <name type="scientific">Candidatus Accumulibacter affinis</name>
    <dbReference type="NCBI Taxonomy" id="2954384"/>
    <lineage>
        <taxon>Bacteria</taxon>
        <taxon>Pseudomonadati</taxon>
        <taxon>Pseudomonadota</taxon>
        <taxon>Betaproteobacteria</taxon>
        <taxon>Candidatus Accumulibacter</taxon>
    </lineage>
</organism>
<sequence length="266" mass="28305">MADTTTTGKAIQGSPRPALAVTGNPPDDAAGVAAVPDRAEAHLQPAAPAIERLSKDVQVLPQAAEKAAADMAKAPQTVIRTLPGELAPVEAYVEAKLPITKAMPLVDIVYGGGILVAVVIVQAIGLRLLNTHVDKRSQTIQKQPAVWRVELLFGGAVFMLLGLHLVSVVLWSAAVVYGGVIPDWVQAARFAARSYTTIGSDHDVPDEWHMLGPIIAISGMFTFAWTSSVLVNIVSECNELRRLAWDALHKRRKVNKRPSATAPPAG</sequence>
<keyword evidence="2" id="KW-0472">Membrane</keyword>
<evidence type="ECO:0000313" key="3">
    <source>
        <dbReference type="EMBL" id="MBK7953006.1"/>
    </source>
</evidence>
<evidence type="ECO:0000313" key="4">
    <source>
        <dbReference type="Proteomes" id="UP000706151"/>
    </source>
</evidence>
<feature type="region of interest" description="Disordered" evidence="1">
    <location>
        <begin position="1"/>
        <end position="27"/>
    </location>
</feature>
<dbReference type="Proteomes" id="UP000706151">
    <property type="component" value="Unassembled WGS sequence"/>
</dbReference>
<dbReference type="SUPFAM" id="SSF81324">
    <property type="entry name" value="Voltage-gated potassium channels"/>
    <property type="match status" value="1"/>
</dbReference>
<evidence type="ECO:0000256" key="2">
    <source>
        <dbReference type="SAM" id="Phobius"/>
    </source>
</evidence>
<feature type="transmembrane region" description="Helical" evidence="2">
    <location>
        <begin position="151"/>
        <end position="174"/>
    </location>
</feature>